<dbReference type="AlphaFoldDB" id="A0A0K2VID5"/>
<dbReference type="EMBL" id="HACA01032867">
    <property type="protein sequence ID" value="CDW50228.1"/>
    <property type="molecule type" value="Transcribed_RNA"/>
</dbReference>
<organism evidence="1">
    <name type="scientific">Lepeophtheirus salmonis</name>
    <name type="common">Salmon louse</name>
    <name type="synonym">Caligus salmonis</name>
    <dbReference type="NCBI Taxonomy" id="72036"/>
    <lineage>
        <taxon>Eukaryota</taxon>
        <taxon>Metazoa</taxon>
        <taxon>Ecdysozoa</taxon>
        <taxon>Arthropoda</taxon>
        <taxon>Crustacea</taxon>
        <taxon>Multicrustacea</taxon>
        <taxon>Hexanauplia</taxon>
        <taxon>Copepoda</taxon>
        <taxon>Siphonostomatoida</taxon>
        <taxon>Caligidae</taxon>
        <taxon>Lepeophtheirus</taxon>
    </lineage>
</organism>
<proteinExistence type="predicted"/>
<evidence type="ECO:0000313" key="1">
    <source>
        <dbReference type="EMBL" id="CDW50228.1"/>
    </source>
</evidence>
<accession>A0A0K2VID5</accession>
<reference evidence="1" key="1">
    <citation type="submission" date="2014-05" db="EMBL/GenBank/DDBJ databases">
        <authorList>
            <person name="Chronopoulou M."/>
        </authorList>
    </citation>
    <scope>NUCLEOTIDE SEQUENCE</scope>
    <source>
        <tissue evidence="1">Whole organism</tissue>
    </source>
</reference>
<name>A0A0K2VID5_LEPSM</name>
<sequence>MPTPRGVCRRWAGEDNALPPQYRNFRFLLVIFFVIQLYSKAKNVVFEKKK</sequence>
<protein>
    <submittedName>
        <fullName evidence="1">Uncharacterized protein</fullName>
    </submittedName>
</protein>